<name>A0A512HM45_9HYPH</name>
<evidence type="ECO:0000313" key="1">
    <source>
        <dbReference type="EMBL" id="GEO86518.1"/>
    </source>
</evidence>
<proteinExistence type="predicted"/>
<comment type="caution">
    <text evidence="1">The sequence shown here is derived from an EMBL/GenBank/DDBJ whole genome shotgun (WGS) entry which is preliminary data.</text>
</comment>
<accession>A0A512HM45</accession>
<protein>
    <submittedName>
        <fullName evidence="1">Uncharacterized protein</fullName>
    </submittedName>
</protein>
<evidence type="ECO:0000313" key="2">
    <source>
        <dbReference type="Proteomes" id="UP000321717"/>
    </source>
</evidence>
<gene>
    <name evidence="1" type="ORF">RNA01_34500</name>
</gene>
<dbReference type="AlphaFoldDB" id="A0A512HM45"/>
<dbReference type="Proteomes" id="UP000321717">
    <property type="component" value="Unassembled WGS sequence"/>
</dbReference>
<organism evidence="1 2">
    <name type="scientific">Ciceribacter naphthalenivorans</name>
    <dbReference type="NCBI Taxonomy" id="1118451"/>
    <lineage>
        <taxon>Bacteria</taxon>
        <taxon>Pseudomonadati</taxon>
        <taxon>Pseudomonadota</taxon>
        <taxon>Alphaproteobacteria</taxon>
        <taxon>Hyphomicrobiales</taxon>
        <taxon>Rhizobiaceae</taxon>
        <taxon>Ciceribacter</taxon>
    </lineage>
</organism>
<keyword evidence="2" id="KW-1185">Reference proteome</keyword>
<dbReference type="EMBL" id="BJZP01000020">
    <property type="protein sequence ID" value="GEO86518.1"/>
    <property type="molecule type" value="Genomic_DNA"/>
</dbReference>
<reference evidence="1 2" key="1">
    <citation type="submission" date="2019-07" db="EMBL/GenBank/DDBJ databases">
        <title>Whole genome shotgun sequence of Rhizobium naphthalenivorans NBRC 107585.</title>
        <authorList>
            <person name="Hosoyama A."/>
            <person name="Uohara A."/>
            <person name="Ohji S."/>
            <person name="Ichikawa N."/>
        </authorList>
    </citation>
    <scope>NUCLEOTIDE SEQUENCE [LARGE SCALE GENOMIC DNA]</scope>
    <source>
        <strain evidence="1 2">NBRC 107585</strain>
    </source>
</reference>
<dbReference type="RefSeq" id="WP_147181449.1">
    <property type="nucleotide sequence ID" value="NZ_BJZP01000020.1"/>
</dbReference>
<sequence>MALLAYNRIAEDINCSATRRMLTGAVILEVSDPVNAVQKECHEIAGWQVDRLVDGQDCLTMLIVTS</sequence>